<keyword evidence="9 11" id="KW-0238">DNA-binding</keyword>
<evidence type="ECO:0000256" key="6">
    <source>
        <dbReference type="ARBA" id="ARBA00022833"/>
    </source>
</evidence>
<dbReference type="InterPro" id="IPR020588">
    <property type="entry name" value="RecA_ATP-bd"/>
</dbReference>
<dbReference type="GO" id="GO:0005524">
    <property type="term" value="F:ATP binding"/>
    <property type="evidence" value="ECO:0007669"/>
    <property type="project" value="UniProtKB-UniRule"/>
</dbReference>
<evidence type="ECO:0000256" key="12">
    <source>
        <dbReference type="NCBIfam" id="TIGR00416"/>
    </source>
</evidence>
<dbReference type="InterPro" id="IPR004504">
    <property type="entry name" value="DNA_repair_RadA"/>
</dbReference>
<dbReference type="InterPro" id="IPR003593">
    <property type="entry name" value="AAA+_ATPase"/>
</dbReference>
<gene>
    <name evidence="11 15" type="primary">radA</name>
    <name evidence="15" type="ORF">DYU05_19110</name>
</gene>
<dbReference type="EMBL" id="QWDE01000005">
    <property type="protein sequence ID" value="RFZ81394.1"/>
    <property type="molecule type" value="Genomic_DNA"/>
</dbReference>
<evidence type="ECO:0000256" key="7">
    <source>
        <dbReference type="ARBA" id="ARBA00022840"/>
    </source>
</evidence>
<reference evidence="15 16" key="1">
    <citation type="submission" date="2018-08" db="EMBL/GenBank/DDBJ databases">
        <title>Mucilaginibacter terrae sp. nov., isolated from manganese diggings.</title>
        <authorList>
            <person name="Huang Y."/>
            <person name="Zhou Z."/>
        </authorList>
    </citation>
    <scope>NUCLEOTIDE SEQUENCE [LARGE SCALE GENOMIC DNA]</scope>
    <source>
        <strain evidence="15 16">ZH6</strain>
    </source>
</reference>
<keyword evidence="2 11" id="KW-0547">Nucleotide-binding</keyword>
<dbReference type="FunFam" id="3.40.50.300:FF:000050">
    <property type="entry name" value="DNA repair protein RadA"/>
    <property type="match status" value="1"/>
</dbReference>
<evidence type="ECO:0000256" key="3">
    <source>
        <dbReference type="ARBA" id="ARBA00022763"/>
    </source>
</evidence>
<keyword evidence="8 11" id="KW-0346">Stress response</keyword>
<comment type="similarity">
    <text evidence="11 13">Belongs to the RecA family. RadA subfamily.</text>
</comment>
<evidence type="ECO:0000256" key="11">
    <source>
        <dbReference type="HAMAP-Rule" id="MF_01498"/>
    </source>
</evidence>
<evidence type="ECO:0000313" key="15">
    <source>
        <dbReference type="EMBL" id="RFZ81394.1"/>
    </source>
</evidence>
<evidence type="ECO:0000256" key="13">
    <source>
        <dbReference type="RuleBase" id="RU003555"/>
    </source>
</evidence>
<dbReference type="Pfam" id="PF13541">
    <property type="entry name" value="ChlI"/>
    <property type="match status" value="1"/>
</dbReference>
<proteinExistence type="inferred from homology"/>
<keyword evidence="3 11" id="KW-0227">DNA damage</keyword>
<evidence type="ECO:0000256" key="2">
    <source>
        <dbReference type="ARBA" id="ARBA00022741"/>
    </source>
</evidence>
<comment type="function">
    <text evidence="11">Plays a role in repairing double-strand DNA breaks, probably involving stabilizing or processing branched DNA or blocked replication forks.</text>
</comment>
<dbReference type="AlphaFoldDB" id="A0A3E2NK66"/>
<dbReference type="SMART" id="SM00382">
    <property type="entry name" value="AAA"/>
    <property type="match status" value="1"/>
</dbReference>
<accession>A0A3E2NK66</accession>
<dbReference type="Pfam" id="PF18073">
    <property type="entry name" value="Zn_ribbon_LapB"/>
    <property type="match status" value="1"/>
</dbReference>
<dbReference type="PROSITE" id="PS50162">
    <property type="entry name" value="RECA_2"/>
    <property type="match status" value="1"/>
</dbReference>
<dbReference type="GO" id="GO:0005829">
    <property type="term" value="C:cytosol"/>
    <property type="evidence" value="ECO:0007669"/>
    <property type="project" value="TreeGrafter"/>
</dbReference>
<keyword evidence="6 13" id="KW-0862">Zinc</keyword>
<keyword evidence="5" id="KW-0378">Hydrolase</keyword>
<comment type="domain">
    <text evidence="11">The middle region has homology to RecA with ATPase motifs including the RadA KNRFG motif, while the C-terminus is homologous to Lon protease.</text>
</comment>
<evidence type="ECO:0000313" key="16">
    <source>
        <dbReference type="Proteomes" id="UP000260823"/>
    </source>
</evidence>
<feature type="binding site" evidence="11">
    <location>
        <begin position="100"/>
        <end position="107"/>
    </location>
    <ligand>
        <name>ATP</name>
        <dbReference type="ChEBI" id="CHEBI:30616"/>
    </ligand>
</feature>
<keyword evidence="7 11" id="KW-0067">ATP-binding</keyword>
<dbReference type="InterPro" id="IPR014721">
    <property type="entry name" value="Ribsml_uS5_D2-typ_fold_subgr"/>
</dbReference>
<dbReference type="Proteomes" id="UP000260823">
    <property type="component" value="Unassembled WGS sequence"/>
</dbReference>
<dbReference type="OrthoDB" id="9803906at2"/>
<dbReference type="HAMAP" id="MF_01498">
    <property type="entry name" value="RadA_bact"/>
    <property type="match status" value="1"/>
</dbReference>
<keyword evidence="1 11" id="KW-0479">Metal-binding</keyword>
<dbReference type="CDD" id="cd01121">
    <property type="entry name" value="RadA_SMS_N"/>
    <property type="match status" value="1"/>
</dbReference>
<dbReference type="NCBIfam" id="TIGR00416">
    <property type="entry name" value="sms"/>
    <property type="match status" value="1"/>
</dbReference>
<protein>
    <recommendedName>
        <fullName evidence="11 12">DNA repair protein RadA</fullName>
    </recommendedName>
</protein>
<dbReference type="GO" id="GO:0140664">
    <property type="term" value="F:ATP-dependent DNA damage sensor activity"/>
    <property type="evidence" value="ECO:0007669"/>
    <property type="project" value="InterPro"/>
</dbReference>
<dbReference type="InterPro" id="IPR027417">
    <property type="entry name" value="P-loop_NTPase"/>
</dbReference>
<dbReference type="PRINTS" id="PR01874">
    <property type="entry name" value="DNAREPAIRADA"/>
</dbReference>
<evidence type="ECO:0000256" key="1">
    <source>
        <dbReference type="ARBA" id="ARBA00022723"/>
    </source>
</evidence>
<dbReference type="SUPFAM" id="SSF54211">
    <property type="entry name" value="Ribosomal protein S5 domain 2-like"/>
    <property type="match status" value="1"/>
</dbReference>
<sequence length="483" mass="52965">MAKTKIAYFCQSCGYESPKWLGKCPSCQQWNTFVEEILEKSAAAVPTWKATPTSSQRANKPVPVADIVFKEEHRLLTPDKEFNRVLGGGIVAGSLVLMGGEPGIGKSTLMLQIALTMPNIKVLYVSGEESDHQIKMRAERLAPPPPEEGVFRVNGTSTPPSGGWGAFILTETSTQNIFKQIEELQPDLVVIDSIQTLHSAHVESTPGSVSQVRECTAELLRFAKETATPVFLIGHITKDGMIAGPKILEHMVDTVLQFEGDRHHVYRILRTIKNRFGSASELGIYEMLGEGLREVSNPSEILLSQRDEPLSGITISVTLEGMRPMLIETQALVSTSAYGTPQRTATGFDTKRMSMLLAVLEKRCGFKLGTQDVFLNITGGIRVEDPAIDLGLAAAIVSSYQDIPIPAKTCFAGEIGLSGEIRAVNRIEQRIAEAQKLGFEQIFISKYNMPSAAKDKKRLDLTRYTIDVKPVGRIEEVFGLLFG</sequence>
<evidence type="ECO:0000256" key="4">
    <source>
        <dbReference type="ARBA" id="ARBA00022771"/>
    </source>
</evidence>
<feature type="short sequence motif" description="RadA KNRFG motif" evidence="11">
    <location>
        <begin position="273"/>
        <end position="277"/>
    </location>
</feature>
<dbReference type="Gene3D" id="3.40.50.300">
    <property type="entry name" value="P-loop containing nucleotide triphosphate hydrolases"/>
    <property type="match status" value="1"/>
</dbReference>
<comment type="function">
    <text evidence="13">DNA-dependent ATPase involved in processing of recombination intermediates, plays a role in repairing DNA breaks. Stimulates the branch migration of RecA-mediated strand transfer reactions, allowing the 3' invading strand to extend heteroduplex DNA faster. Binds ssDNA in the presence of ADP but not other nucleotides, has ATPase activity that is stimulated by ssDNA and various branched DNA structures, but inhibited by SSB. Does not have RecA's homology-searching function.</text>
</comment>
<dbReference type="GO" id="GO:0003684">
    <property type="term" value="F:damaged DNA binding"/>
    <property type="evidence" value="ECO:0007669"/>
    <property type="project" value="InterPro"/>
</dbReference>
<evidence type="ECO:0000256" key="5">
    <source>
        <dbReference type="ARBA" id="ARBA00022801"/>
    </source>
</evidence>
<name>A0A3E2NK66_9SPHI</name>
<dbReference type="GO" id="GO:0016787">
    <property type="term" value="F:hydrolase activity"/>
    <property type="evidence" value="ECO:0007669"/>
    <property type="project" value="UniProtKB-KW"/>
</dbReference>
<feature type="region of interest" description="Lon-protease-like" evidence="11">
    <location>
        <begin position="372"/>
        <end position="483"/>
    </location>
</feature>
<dbReference type="PANTHER" id="PTHR32472:SF10">
    <property type="entry name" value="DNA REPAIR PROTEIN RADA-LIKE PROTEIN"/>
    <property type="match status" value="1"/>
</dbReference>
<dbReference type="GO" id="GO:0008270">
    <property type="term" value="F:zinc ion binding"/>
    <property type="evidence" value="ECO:0007669"/>
    <property type="project" value="UniProtKB-KW"/>
</dbReference>
<evidence type="ECO:0000256" key="10">
    <source>
        <dbReference type="ARBA" id="ARBA00023204"/>
    </source>
</evidence>
<evidence type="ECO:0000256" key="8">
    <source>
        <dbReference type="ARBA" id="ARBA00023016"/>
    </source>
</evidence>
<evidence type="ECO:0000259" key="14">
    <source>
        <dbReference type="PROSITE" id="PS50162"/>
    </source>
</evidence>
<dbReference type="SUPFAM" id="SSF52540">
    <property type="entry name" value="P-loop containing nucleoside triphosphate hydrolases"/>
    <property type="match status" value="1"/>
</dbReference>
<dbReference type="InterPro" id="IPR020568">
    <property type="entry name" value="Ribosomal_Su5_D2-typ_SF"/>
</dbReference>
<keyword evidence="10 11" id="KW-0234">DNA repair</keyword>
<keyword evidence="4 13" id="KW-0863">Zinc-finger</keyword>
<dbReference type="InterPro" id="IPR041166">
    <property type="entry name" value="Rubredoxin_2"/>
</dbReference>
<keyword evidence="16" id="KW-1185">Reference proteome</keyword>
<feature type="domain" description="RecA family profile 1" evidence="14">
    <location>
        <begin position="71"/>
        <end position="236"/>
    </location>
</feature>
<dbReference type="PANTHER" id="PTHR32472">
    <property type="entry name" value="DNA REPAIR PROTEIN RADA"/>
    <property type="match status" value="1"/>
</dbReference>
<organism evidence="15 16">
    <name type="scientific">Mucilaginibacter terrenus</name>
    <dbReference type="NCBI Taxonomy" id="2482727"/>
    <lineage>
        <taxon>Bacteria</taxon>
        <taxon>Pseudomonadati</taxon>
        <taxon>Bacteroidota</taxon>
        <taxon>Sphingobacteriia</taxon>
        <taxon>Sphingobacteriales</taxon>
        <taxon>Sphingobacteriaceae</taxon>
        <taxon>Mucilaginibacter</taxon>
    </lineage>
</organism>
<dbReference type="RefSeq" id="WP_117384761.1">
    <property type="nucleotide sequence ID" value="NZ_QWDE01000005.1"/>
</dbReference>
<evidence type="ECO:0000256" key="9">
    <source>
        <dbReference type="ARBA" id="ARBA00023125"/>
    </source>
</evidence>
<comment type="caution">
    <text evidence="15">The sequence shown here is derived from an EMBL/GenBank/DDBJ whole genome shotgun (WGS) entry which is preliminary data.</text>
</comment>
<dbReference type="Gene3D" id="3.30.230.10">
    <property type="match status" value="1"/>
</dbReference>
<dbReference type="GO" id="GO:0000725">
    <property type="term" value="P:recombinational repair"/>
    <property type="evidence" value="ECO:0007669"/>
    <property type="project" value="UniProtKB-UniRule"/>
</dbReference>
<dbReference type="Pfam" id="PF13481">
    <property type="entry name" value="AAA_25"/>
    <property type="match status" value="1"/>
</dbReference>